<evidence type="ECO:0000259" key="1">
    <source>
        <dbReference type="SMART" id="SM01126"/>
    </source>
</evidence>
<dbReference type="Pfam" id="PF12762">
    <property type="entry name" value="DDE_Tnp_IS1595"/>
    <property type="match status" value="1"/>
</dbReference>
<dbReference type="eggNOG" id="COG3677">
    <property type="taxonomic scope" value="Bacteria"/>
</dbReference>
<dbReference type="Pfam" id="PF12760">
    <property type="entry name" value="Zn_ribbon_IS1595"/>
    <property type="match status" value="1"/>
</dbReference>
<evidence type="ECO:0000313" key="2">
    <source>
        <dbReference type="EMBL" id="EFL49102.1"/>
    </source>
</evidence>
<dbReference type="SMART" id="SM01126">
    <property type="entry name" value="DDE_Tnp_IS1595"/>
    <property type="match status" value="1"/>
</dbReference>
<organism evidence="2 3">
    <name type="scientific">Solidesulfovibrio fructosivorans JJ]</name>
    <dbReference type="NCBI Taxonomy" id="596151"/>
    <lineage>
        <taxon>Bacteria</taxon>
        <taxon>Pseudomonadati</taxon>
        <taxon>Thermodesulfobacteriota</taxon>
        <taxon>Desulfovibrionia</taxon>
        <taxon>Desulfovibrionales</taxon>
        <taxon>Desulfovibrionaceae</taxon>
        <taxon>Solidesulfovibrio</taxon>
    </lineage>
</organism>
<dbReference type="InterPro" id="IPR024442">
    <property type="entry name" value="Transposase_Zn_ribbon"/>
</dbReference>
<dbReference type="RefSeq" id="WP_005997292.1">
    <property type="nucleotide sequence ID" value="NZ_AECZ01000075.1"/>
</dbReference>
<reference evidence="2 3" key="1">
    <citation type="submission" date="2010-08" db="EMBL/GenBank/DDBJ databases">
        <title>The draft genome of Desulfovibrio fructosovorans JJ.</title>
        <authorList>
            <consortium name="US DOE Joint Genome Institute (JGI-PGF)"/>
            <person name="Lucas S."/>
            <person name="Copeland A."/>
            <person name="Lapidus A."/>
            <person name="Cheng J.-F."/>
            <person name="Bruce D."/>
            <person name="Goodwin L."/>
            <person name="Pitluck S."/>
            <person name="Land M.L."/>
            <person name="Hauser L."/>
            <person name="Chang Y.-J."/>
            <person name="Jeffries C."/>
            <person name="Wall J.D."/>
            <person name="Stahl D.A."/>
            <person name="Arkin A.P."/>
            <person name="Dehal P."/>
            <person name="Stolyar S.M."/>
            <person name="Hazen T.C."/>
            <person name="Woyke T.J."/>
        </authorList>
    </citation>
    <scope>NUCLEOTIDE SEQUENCE [LARGE SCALE GENOMIC DNA]</scope>
    <source>
        <strain evidence="2 3">JJ</strain>
    </source>
</reference>
<dbReference type="AlphaFoldDB" id="E1K2R0"/>
<dbReference type="OrthoDB" id="5401638at2"/>
<dbReference type="NCBIfam" id="NF033547">
    <property type="entry name" value="transpos_IS1595"/>
    <property type="match status" value="1"/>
</dbReference>
<dbReference type="Proteomes" id="UP000006250">
    <property type="component" value="Unassembled WGS sequence"/>
</dbReference>
<keyword evidence="3" id="KW-1185">Reference proteome</keyword>
<evidence type="ECO:0000313" key="3">
    <source>
        <dbReference type="Proteomes" id="UP000006250"/>
    </source>
</evidence>
<name>E1K2R0_SOLFR</name>
<feature type="non-terminal residue" evidence="2">
    <location>
        <position position="315"/>
    </location>
</feature>
<sequence length="315" mass="35232">MPKNMVQFQKGMSEDAFEMLFGTEEKCWARLVEWRWPRGFACPACGGGKYSLIVVGRRRLFQCSHCRAQTSVTAGTIFASTKLPLKTWFRAIYHLTQSKGGISSVELSRRLGVTQTTAWKISHKLMQVMLEREGRQPLAGRVEMDDAYLGGKRRGGKRGRGAPGKVPFIAAVETTEGGQPHRIKLCRVKGFRRDEVERASKAILSCGALAVTDRLPCFSGVEAAGCRHAPVRDSGRKAVQDSIFKWVNTMLGNIKSALLGTYRAVRAKHASRYLASFGYRFNRRYGLAAMLPRLAWISLRTPPMPYRLLKLAEDC</sequence>
<comment type="caution">
    <text evidence="2">The sequence shown here is derived from an EMBL/GenBank/DDBJ whole genome shotgun (WGS) entry which is preliminary data.</text>
</comment>
<dbReference type="STRING" id="596151.DesfrDRAFT_4160"/>
<proteinExistence type="predicted"/>
<accession>E1K2R0</accession>
<feature type="domain" description="ISXO2-like transposase" evidence="1">
    <location>
        <begin position="137"/>
        <end position="282"/>
    </location>
</feature>
<gene>
    <name evidence="2" type="ORF">DesfrDRAFT_4160</name>
</gene>
<dbReference type="InterPro" id="IPR024445">
    <property type="entry name" value="Tnp_ISXO2-like"/>
</dbReference>
<dbReference type="EMBL" id="AECZ01000075">
    <property type="protein sequence ID" value="EFL49102.1"/>
    <property type="molecule type" value="Genomic_DNA"/>
</dbReference>
<protein>
    <recommendedName>
        <fullName evidence="1">ISXO2-like transposase domain-containing protein</fullName>
    </recommendedName>
</protein>